<dbReference type="GO" id="GO:0010945">
    <property type="term" value="F:coenzyme A diphosphatase activity"/>
    <property type="evidence" value="ECO:0007669"/>
    <property type="project" value="InterPro"/>
</dbReference>
<dbReference type="SUPFAM" id="SSF55811">
    <property type="entry name" value="Nudix"/>
    <property type="match status" value="1"/>
</dbReference>
<evidence type="ECO:0000256" key="7">
    <source>
        <dbReference type="SAM" id="MobiDB-lite"/>
    </source>
</evidence>
<dbReference type="InterPro" id="IPR015797">
    <property type="entry name" value="NUDIX_hydrolase-like_dom_sf"/>
</dbReference>
<dbReference type="CDD" id="cd03426">
    <property type="entry name" value="NUDIX_CoAse_Nudt7"/>
    <property type="match status" value="1"/>
</dbReference>
<dbReference type="Pfam" id="PF00293">
    <property type="entry name" value="NUDIX"/>
    <property type="match status" value="1"/>
</dbReference>
<evidence type="ECO:0000256" key="1">
    <source>
        <dbReference type="ARBA" id="ARBA00001936"/>
    </source>
</evidence>
<evidence type="ECO:0000256" key="6">
    <source>
        <dbReference type="ARBA" id="ARBA00023211"/>
    </source>
</evidence>
<comment type="cofactor">
    <cofactor evidence="2">
        <name>Mg(2+)</name>
        <dbReference type="ChEBI" id="CHEBI:18420"/>
    </cofactor>
</comment>
<dbReference type="InterPro" id="IPR045121">
    <property type="entry name" value="CoAse"/>
</dbReference>
<sequence>MDQHRLNIARISAALRPPEGGGFAGTSDFDLNPDARPAEPPRLRAASVLVPLIERGAGLNVVLTRRAARLRHHPGQIAFPGGKQDPGDPTPLAAALREAREEIGLDPETVTLLGSFDRHETVTRFSVTPFVGVIDAGFRPRIDPSEVEEVFEVPLAFLVDPARRRMHRRHSPGGWRAYPAIPYGPYYIWGATARMLITLGDRIGGP</sequence>
<dbReference type="EMBL" id="QFPW01000006">
    <property type="protein sequence ID" value="PZQ49849.1"/>
    <property type="molecule type" value="Genomic_DNA"/>
</dbReference>
<evidence type="ECO:0000256" key="4">
    <source>
        <dbReference type="ARBA" id="ARBA00022801"/>
    </source>
</evidence>
<evidence type="ECO:0000259" key="8">
    <source>
        <dbReference type="PROSITE" id="PS51462"/>
    </source>
</evidence>
<feature type="domain" description="Nudix hydrolase" evidence="8">
    <location>
        <begin position="43"/>
        <end position="183"/>
    </location>
</feature>
<feature type="region of interest" description="Disordered" evidence="7">
    <location>
        <begin position="17"/>
        <end position="38"/>
    </location>
</feature>
<dbReference type="PANTHER" id="PTHR12992">
    <property type="entry name" value="NUDIX HYDROLASE"/>
    <property type="match status" value="1"/>
</dbReference>
<gene>
    <name evidence="9" type="ORF">DI556_10355</name>
</gene>
<keyword evidence="4" id="KW-0378">Hydrolase</keyword>
<evidence type="ECO:0000256" key="5">
    <source>
        <dbReference type="ARBA" id="ARBA00022842"/>
    </source>
</evidence>
<dbReference type="InterPro" id="IPR000086">
    <property type="entry name" value="NUDIX_hydrolase_dom"/>
</dbReference>
<evidence type="ECO:0000256" key="3">
    <source>
        <dbReference type="ARBA" id="ARBA00022723"/>
    </source>
</evidence>
<name>A0A2W5NC87_RHOSU</name>
<dbReference type="AlphaFoldDB" id="A0A2W5NC87"/>
<comment type="caution">
    <text evidence="9">The sequence shown here is derived from an EMBL/GenBank/DDBJ whole genome shotgun (WGS) entry which is preliminary data.</text>
</comment>
<evidence type="ECO:0000313" key="10">
    <source>
        <dbReference type="Proteomes" id="UP000249185"/>
    </source>
</evidence>
<evidence type="ECO:0000256" key="2">
    <source>
        <dbReference type="ARBA" id="ARBA00001946"/>
    </source>
</evidence>
<keyword evidence="5" id="KW-0460">Magnesium</keyword>
<organism evidence="9 10">
    <name type="scientific">Rhodovulum sulfidophilum</name>
    <name type="common">Rhodobacter sulfidophilus</name>
    <dbReference type="NCBI Taxonomy" id="35806"/>
    <lineage>
        <taxon>Bacteria</taxon>
        <taxon>Pseudomonadati</taxon>
        <taxon>Pseudomonadota</taxon>
        <taxon>Alphaproteobacteria</taxon>
        <taxon>Rhodobacterales</taxon>
        <taxon>Paracoccaceae</taxon>
        <taxon>Rhodovulum</taxon>
    </lineage>
</organism>
<accession>A0A2W5NC87</accession>
<proteinExistence type="predicted"/>
<protein>
    <submittedName>
        <fullName evidence="9">CoA pyrophosphatase</fullName>
    </submittedName>
</protein>
<evidence type="ECO:0000313" key="9">
    <source>
        <dbReference type="EMBL" id="PZQ49849.1"/>
    </source>
</evidence>
<dbReference type="Gene3D" id="3.90.79.10">
    <property type="entry name" value="Nucleoside Triphosphate Pyrophosphohydrolase"/>
    <property type="match status" value="1"/>
</dbReference>
<keyword evidence="3" id="KW-0479">Metal-binding</keyword>
<dbReference type="PANTHER" id="PTHR12992:SF11">
    <property type="entry name" value="MITOCHONDRIAL COENZYME A DIPHOSPHATASE NUDT8"/>
    <property type="match status" value="1"/>
</dbReference>
<dbReference type="GO" id="GO:0046872">
    <property type="term" value="F:metal ion binding"/>
    <property type="evidence" value="ECO:0007669"/>
    <property type="project" value="UniProtKB-KW"/>
</dbReference>
<dbReference type="Proteomes" id="UP000249185">
    <property type="component" value="Unassembled WGS sequence"/>
</dbReference>
<dbReference type="PROSITE" id="PS51462">
    <property type="entry name" value="NUDIX"/>
    <property type="match status" value="1"/>
</dbReference>
<reference evidence="9 10" key="1">
    <citation type="submission" date="2017-08" db="EMBL/GenBank/DDBJ databases">
        <title>Infants hospitalized years apart are colonized by the same room-sourced microbial strains.</title>
        <authorList>
            <person name="Brooks B."/>
            <person name="Olm M.R."/>
            <person name="Firek B.A."/>
            <person name="Baker R."/>
            <person name="Thomas B.C."/>
            <person name="Morowitz M.J."/>
            <person name="Banfield J.F."/>
        </authorList>
    </citation>
    <scope>NUCLEOTIDE SEQUENCE [LARGE SCALE GENOMIC DNA]</scope>
    <source>
        <strain evidence="9">S2_005_002_R2_34</strain>
    </source>
</reference>
<comment type="cofactor">
    <cofactor evidence="1">
        <name>Mn(2+)</name>
        <dbReference type="ChEBI" id="CHEBI:29035"/>
    </cofactor>
</comment>
<keyword evidence="6" id="KW-0464">Manganese</keyword>